<dbReference type="Proteomes" id="UP000442244">
    <property type="component" value="Unassembled WGS sequence"/>
</dbReference>
<organism evidence="2 3">
    <name type="scientific">Leuconostoc litchii</name>
    <dbReference type="NCBI Taxonomy" id="1981069"/>
    <lineage>
        <taxon>Bacteria</taxon>
        <taxon>Bacillati</taxon>
        <taxon>Bacillota</taxon>
        <taxon>Bacilli</taxon>
        <taxon>Lactobacillales</taxon>
        <taxon>Lactobacillaceae</taxon>
        <taxon>Leuconostoc</taxon>
    </lineage>
</organism>
<feature type="transmembrane region" description="Helical" evidence="1">
    <location>
        <begin position="141"/>
        <end position="159"/>
    </location>
</feature>
<feature type="transmembrane region" description="Helical" evidence="1">
    <location>
        <begin position="327"/>
        <end position="348"/>
    </location>
</feature>
<feature type="transmembrane region" description="Helical" evidence="1">
    <location>
        <begin position="205"/>
        <end position="224"/>
    </location>
</feature>
<protein>
    <submittedName>
        <fullName evidence="2">ABC transporter permease</fullName>
    </submittedName>
</protein>
<dbReference type="OrthoDB" id="2447941at2"/>
<gene>
    <name evidence="2" type="ORF">ESZ47_01395</name>
</gene>
<feature type="transmembrane region" description="Helical" evidence="1">
    <location>
        <begin position="303"/>
        <end position="321"/>
    </location>
</feature>
<dbReference type="InterPro" id="IPR010288">
    <property type="entry name" value="EcsB_ABC"/>
</dbReference>
<dbReference type="EMBL" id="SDGY01000001">
    <property type="protein sequence ID" value="TYC46823.1"/>
    <property type="molecule type" value="Genomic_DNA"/>
</dbReference>
<feature type="transmembrane region" description="Helical" evidence="1">
    <location>
        <begin position="112"/>
        <end position="135"/>
    </location>
</feature>
<keyword evidence="1" id="KW-1133">Transmembrane helix</keyword>
<evidence type="ECO:0000313" key="3">
    <source>
        <dbReference type="Proteomes" id="UP000442244"/>
    </source>
</evidence>
<feature type="transmembrane region" description="Helical" evidence="1">
    <location>
        <begin position="21"/>
        <end position="42"/>
    </location>
</feature>
<evidence type="ECO:0000313" key="2">
    <source>
        <dbReference type="EMBL" id="TYC46823.1"/>
    </source>
</evidence>
<name>A0A6P2CN56_9LACO</name>
<dbReference type="Pfam" id="PF05975">
    <property type="entry name" value="EcsB"/>
    <property type="match status" value="1"/>
</dbReference>
<keyword evidence="1" id="KW-0812">Transmembrane</keyword>
<reference evidence="2 3" key="1">
    <citation type="submission" date="2019-01" db="EMBL/GenBank/DDBJ databases">
        <title>Leuconostoc litchii sp. nov., a novel lactic acid bacterium isolated from lychee.</title>
        <authorList>
            <person name="Wang L.-T."/>
        </authorList>
    </citation>
    <scope>NUCLEOTIDE SEQUENCE [LARGE SCALE GENOMIC DNA]</scope>
    <source>
        <strain evidence="2 3">MB7</strain>
    </source>
</reference>
<feature type="transmembrane region" description="Helical" evidence="1">
    <location>
        <begin position="401"/>
        <end position="419"/>
    </location>
</feature>
<keyword evidence="3" id="KW-1185">Reference proteome</keyword>
<proteinExistence type="predicted"/>
<feature type="transmembrane region" description="Helical" evidence="1">
    <location>
        <begin position="62"/>
        <end position="84"/>
    </location>
</feature>
<evidence type="ECO:0000256" key="1">
    <source>
        <dbReference type="SAM" id="Phobius"/>
    </source>
</evidence>
<dbReference type="RefSeq" id="WP_148604092.1">
    <property type="nucleotide sequence ID" value="NZ_SDGY01000001.1"/>
</dbReference>
<sequence length="428" mass="50674">MKGNKLFWQRFRRTQRTNVKYFRLLFNDHFVLFLVILFGAFVLGYRELLNTSYPIMFWRSNWWQVVIIIWLLIGLHIGDLLTYFRPADRLYLLGNDSDIIKKYLSSAIRISIIYASIWQLIFIGVVVPLLLRIYVSSMARVVAIVVFIITYKLILLLYERDKLFLKQRRQTIKVFEPNSMAEKLLFQILVPSIFLELILTLTSSPIYILVVAWSVLTVVAYRYFYINRFKANSFAMNWNSAIQQAQNQQQHVLHFFSMFAEIPNQPKIIKRRFYLDIFLYRLIKSKPAMLKLYWTRLARDTEILPLITRLIIIGMIIIGVLKSAPDWLIIGIAIIIVYLVNFQLLPLFSDTQKKLWTRLMPIPNSNKQQMFIRLHRTMNYFVCTLCIITVAVTNFSMQRIILLLIVLSVVIIGLQKSYIPYMIKKIKK</sequence>
<feature type="transmembrane region" description="Helical" evidence="1">
    <location>
        <begin position="180"/>
        <end position="199"/>
    </location>
</feature>
<comment type="caution">
    <text evidence="2">The sequence shown here is derived from an EMBL/GenBank/DDBJ whole genome shotgun (WGS) entry which is preliminary data.</text>
</comment>
<dbReference type="PIRSF" id="PIRSF037259">
    <property type="entry name" value="EcsB_ABC"/>
    <property type="match status" value="1"/>
</dbReference>
<feature type="transmembrane region" description="Helical" evidence="1">
    <location>
        <begin position="377"/>
        <end position="395"/>
    </location>
</feature>
<dbReference type="AlphaFoldDB" id="A0A6P2CN56"/>
<accession>A0A6P2CN56</accession>
<keyword evidence="1" id="KW-0472">Membrane</keyword>
<dbReference type="GO" id="GO:0016020">
    <property type="term" value="C:membrane"/>
    <property type="evidence" value="ECO:0007669"/>
    <property type="project" value="InterPro"/>
</dbReference>